<sequence length="117" mass="13383">MSVLFSAAFWAALPFWTLMLIVPTWRWTRRIMSSPWIVGPTLVVWTIAALPLLGPLWSLVTQPTLAATEQLLADPRAVTVFWAQIIAWDLFVGRWMYLDSRAGQTAQVRRRGSRAER</sequence>
<dbReference type="InterPro" id="IPR025461">
    <property type="entry name" value="ABA4-like"/>
</dbReference>
<dbReference type="Pfam" id="PF14108">
    <property type="entry name" value="ABA4-like"/>
    <property type="match status" value="1"/>
</dbReference>
<evidence type="ECO:0000313" key="3">
    <source>
        <dbReference type="Proteomes" id="UP001595859"/>
    </source>
</evidence>
<dbReference type="Proteomes" id="UP001595859">
    <property type="component" value="Unassembled WGS sequence"/>
</dbReference>
<keyword evidence="3" id="KW-1185">Reference proteome</keyword>
<keyword evidence="1" id="KW-0812">Transmembrane</keyword>
<gene>
    <name evidence="2" type="ORF">ACFPCV_21425</name>
</gene>
<name>A0ABV9S345_9PSEU</name>
<reference evidence="3" key="1">
    <citation type="journal article" date="2019" name="Int. J. Syst. Evol. Microbiol.">
        <title>The Global Catalogue of Microorganisms (GCM) 10K type strain sequencing project: providing services to taxonomists for standard genome sequencing and annotation.</title>
        <authorList>
            <consortium name="The Broad Institute Genomics Platform"/>
            <consortium name="The Broad Institute Genome Sequencing Center for Infectious Disease"/>
            <person name="Wu L."/>
            <person name="Ma J."/>
        </authorList>
    </citation>
    <scope>NUCLEOTIDE SEQUENCE [LARGE SCALE GENOMIC DNA]</scope>
    <source>
        <strain evidence="3">ZS-22-S1</strain>
    </source>
</reference>
<evidence type="ECO:0000313" key="2">
    <source>
        <dbReference type="EMBL" id="MFC4856073.1"/>
    </source>
</evidence>
<dbReference type="EMBL" id="JBHSIS010000009">
    <property type="protein sequence ID" value="MFC4856073.1"/>
    <property type="molecule type" value="Genomic_DNA"/>
</dbReference>
<feature type="transmembrane region" description="Helical" evidence="1">
    <location>
        <begin position="37"/>
        <end position="57"/>
    </location>
</feature>
<dbReference type="RefSeq" id="WP_378058035.1">
    <property type="nucleotide sequence ID" value="NZ_JBHSIS010000009.1"/>
</dbReference>
<feature type="transmembrane region" description="Helical" evidence="1">
    <location>
        <begin position="6"/>
        <end position="25"/>
    </location>
</feature>
<organism evidence="2 3">
    <name type="scientific">Actinophytocola glycyrrhizae</name>
    <dbReference type="NCBI Taxonomy" id="2044873"/>
    <lineage>
        <taxon>Bacteria</taxon>
        <taxon>Bacillati</taxon>
        <taxon>Actinomycetota</taxon>
        <taxon>Actinomycetes</taxon>
        <taxon>Pseudonocardiales</taxon>
        <taxon>Pseudonocardiaceae</taxon>
    </lineage>
</organism>
<keyword evidence="1" id="KW-1133">Transmembrane helix</keyword>
<protein>
    <submittedName>
        <fullName evidence="2">ABA4-like family protein</fullName>
    </submittedName>
</protein>
<comment type="caution">
    <text evidence="2">The sequence shown here is derived from an EMBL/GenBank/DDBJ whole genome shotgun (WGS) entry which is preliminary data.</text>
</comment>
<keyword evidence="1" id="KW-0472">Membrane</keyword>
<accession>A0ABV9S345</accession>
<evidence type="ECO:0000256" key="1">
    <source>
        <dbReference type="SAM" id="Phobius"/>
    </source>
</evidence>
<proteinExistence type="predicted"/>
<feature type="transmembrane region" description="Helical" evidence="1">
    <location>
        <begin position="77"/>
        <end position="97"/>
    </location>
</feature>